<proteinExistence type="predicted"/>
<reference evidence="2 3" key="1">
    <citation type="submission" date="2019-03" db="EMBL/GenBank/DDBJ databases">
        <title>Genomic Encyclopedia of Type Strains, Phase III (KMG-III): the genomes of soil and plant-associated and newly described type strains.</title>
        <authorList>
            <person name="Whitman W."/>
        </authorList>
    </citation>
    <scope>NUCLEOTIDE SEQUENCE [LARGE SCALE GENOMIC DNA]</scope>
    <source>
        <strain evidence="2 3">VKMAc-2574</strain>
    </source>
</reference>
<feature type="compositionally biased region" description="Low complexity" evidence="1">
    <location>
        <begin position="196"/>
        <end position="212"/>
    </location>
</feature>
<dbReference type="EMBL" id="SODU01000001">
    <property type="protein sequence ID" value="TDW93432.1"/>
    <property type="molecule type" value="Genomic_DNA"/>
</dbReference>
<sequence>MDRAETDLVQQSDQPGERLEELSAVCQAPRADPELGGPARIHPRVRLMHPAVGADPDRPRRPGRAASAQGSWLGEPPRESPFRTAKSTPPAGDSAPGPLRTAGAGCCSGVRPPVRRMRPARPAVLPLSVATQPTHGLRSSTAGSNRSLVSPRPRVSSRFSARRYSTATSRSSGTNRQFIPDLQSDRVTSGGGLGARLGSERGSASRSSGSRSTCCLATAARGPASASRWLGAAGDA</sequence>
<feature type="region of interest" description="Disordered" evidence="1">
    <location>
        <begin position="1"/>
        <end position="20"/>
    </location>
</feature>
<name>A0ABY2FKH5_9ACTN</name>
<feature type="compositionally biased region" description="Low complexity" evidence="1">
    <location>
        <begin position="144"/>
        <end position="172"/>
    </location>
</feature>
<feature type="region of interest" description="Disordered" evidence="1">
    <location>
        <begin position="27"/>
        <end position="214"/>
    </location>
</feature>
<comment type="caution">
    <text evidence="2">The sequence shown here is derived from an EMBL/GenBank/DDBJ whole genome shotgun (WGS) entry which is preliminary data.</text>
</comment>
<protein>
    <submittedName>
        <fullName evidence="2">Uncharacterized protein</fullName>
    </submittedName>
</protein>
<accession>A0ABY2FKH5</accession>
<keyword evidence="3" id="KW-1185">Reference proteome</keyword>
<feature type="compositionally biased region" description="Polar residues" evidence="1">
    <location>
        <begin position="129"/>
        <end position="143"/>
    </location>
</feature>
<gene>
    <name evidence="2" type="ORF">EV137_0712</name>
</gene>
<organism evidence="2 3">
    <name type="scientific">Kribbella pratensis</name>
    <dbReference type="NCBI Taxonomy" id="2512112"/>
    <lineage>
        <taxon>Bacteria</taxon>
        <taxon>Bacillati</taxon>
        <taxon>Actinomycetota</taxon>
        <taxon>Actinomycetes</taxon>
        <taxon>Propionibacteriales</taxon>
        <taxon>Kribbellaceae</taxon>
        <taxon>Kribbella</taxon>
    </lineage>
</organism>
<dbReference type="Proteomes" id="UP000295060">
    <property type="component" value="Unassembled WGS sequence"/>
</dbReference>
<evidence type="ECO:0000256" key="1">
    <source>
        <dbReference type="SAM" id="MobiDB-lite"/>
    </source>
</evidence>
<evidence type="ECO:0000313" key="2">
    <source>
        <dbReference type="EMBL" id="TDW93432.1"/>
    </source>
</evidence>
<evidence type="ECO:0000313" key="3">
    <source>
        <dbReference type="Proteomes" id="UP000295060"/>
    </source>
</evidence>